<dbReference type="OrthoDB" id="5985073at2759"/>
<proteinExistence type="predicted"/>
<comment type="subcellular location">
    <subcellularLocation>
        <location evidence="1">Membrane</location>
        <topology evidence="1">Single-pass membrane protein</topology>
    </subcellularLocation>
</comment>
<evidence type="ECO:0000256" key="2">
    <source>
        <dbReference type="ARBA" id="ARBA00022692"/>
    </source>
</evidence>
<dbReference type="InterPro" id="IPR002889">
    <property type="entry name" value="WSC_carb-bd"/>
</dbReference>
<evidence type="ECO:0000256" key="4">
    <source>
        <dbReference type="ARBA" id="ARBA00022989"/>
    </source>
</evidence>
<evidence type="ECO:0000256" key="6">
    <source>
        <dbReference type="ARBA" id="ARBA00023180"/>
    </source>
</evidence>
<protein>
    <recommendedName>
        <fullName evidence="8">WSC domain-containing protein</fullName>
    </recommendedName>
</protein>
<dbReference type="STRING" id="685588.A0A067SN04"/>
<dbReference type="Pfam" id="PF01822">
    <property type="entry name" value="WSC"/>
    <property type="match status" value="2"/>
</dbReference>
<name>A0A067SN04_GALM3</name>
<evidence type="ECO:0000256" key="7">
    <source>
        <dbReference type="SAM" id="SignalP"/>
    </source>
</evidence>
<dbReference type="HOGENOM" id="CLU_038070_0_0_1"/>
<feature type="domain" description="WSC" evidence="8">
    <location>
        <begin position="36"/>
        <end position="137"/>
    </location>
</feature>
<evidence type="ECO:0000256" key="5">
    <source>
        <dbReference type="ARBA" id="ARBA00023136"/>
    </source>
</evidence>
<evidence type="ECO:0000313" key="10">
    <source>
        <dbReference type="Proteomes" id="UP000027222"/>
    </source>
</evidence>
<evidence type="ECO:0000256" key="3">
    <source>
        <dbReference type="ARBA" id="ARBA00022729"/>
    </source>
</evidence>
<keyword evidence="2" id="KW-0812">Transmembrane</keyword>
<keyword evidence="5" id="KW-0472">Membrane</keyword>
<dbReference type="EMBL" id="KL142389">
    <property type="protein sequence ID" value="KDR72310.1"/>
    <property type="molecule type" value="Genomic_DNA"/>
</dbReference>
<dbReference type="InterPro" id="IPR051836">
    <property type="entry name" value="Kremen_rcpt"/>
</dbReference>
<dbReference type="GO" id="GO:0005886">
    <property type="term" value="C:plasma membrane"/>
    <property type="evidence" value="ECO:0007669"/>
    <property type="project" value="TreeGrafter"/>
</dbReference>
<accession>A0A067SN04</accession>
<keyword evidence="10" id="KW-1185">Reference proteome</keyword>
<keyword evidence="3 7" id="KW-0732">Signal</keyword>
<dbReference type="PANTHER" id="PTHR24269:SF16">
    <property type="entry name" value="PROTEIN SLG1"/>
    <property type="match status" value="1"/>
</dbReference>
<dbReference type="SMART" id="SM00321">
    <property type="entry name" value="WSC"/>
    <property type="match status" value="2"/>
</dbReference>
<dbReference type="AlphaFoldDB" id="A0A067SN04"/>
<dbReference type="Proteomes" id="UP000027222">
    <property type="component" value="Unassembled WGS sequence"/>
</dbReference>
<evidence type="ECO:0000313" key="9">
    <source>
        <dbReference type="EMBL" id="KDR72310.1"/>
    </source>
</evidence>
<evidence type="ECO:0000259" key="8">
    <source>
        <dbReference type="PROSITE" id="PS51212"/>
    </source>
</evidence>
<organism evidence="9 10">
    <name type="scientific">Galerina marginata (strain CBS 339.88)</name>
    <dbReference type="NCBI Taxonomy" id="685588"/>
    <lineage>
        <taxon>Eukaryota</taxon>
        <taxon>Fungi</taxon>
        <taxon>Dikarya</taxon>
        <taxon>Basidiomycota</taxon>
        <taxon>Agaricomycotina</taxon>
        <taxon>Agaricomycetes</taxon>
        <taxon>Agaricomycetidae</taxon>
        <taxon>Agaricales</taxon>
        <taxon>Agaricineae</taxon>
        <taxon>Strophariaceae</taxon>
        <taxon>Galerina</taxon>
    </lineage>
</organism>
<keyword evidence="4" id="KW-1133">Transmembrane helix</keyword>
<evidence type="ECO:0000256" key="1">
    <source>
        <dbReference type="ARBA" id="ARBA00004167"/>
    </source>
</evidence>
<feature type="signal peptide" evidence="7">
    <location>
        <begin position="1"/>
        <end position="22"/>
    </location>
</feature>
<reference evidence="10" key="1">
    <citation type="journal article" date="2014" name="Proc. Natl. Acad. Sci. U.S.A.">
        <title>Extensive sampling of basidiomycete genomes demonstrates inadequacy of the white-rot/brown-rot paradigm for wood decay fungi.</title>
        <authorList>
            <person name="Riley R."/>
            <person name="Salamov A.A."/>
            <person name="Brown D.W."/>
            <person name="Nagy L.G."/>
            <person name="Floudas D."/>
            <person name="Held B.W."/>
            <person name="Levasseur A."/>
            <person name="Lombard V."/>
            <person name="Morin E."/>
            <person name="Otillar R."/>
            <person name="Lindquist E.A."/>
            <person name="Sun H."/>
            <person name="LaButti K.M."/>
            <person name="Schmutz J."/>
            <person name="Jabbour D."/>
            <person name="Luo H."/>
            <person name="Baker S.E."/>
            <person name="Pisabarro A.G."/>
            <person name="Walton J.D."/>
            <person name="Blanchette R.A."/>
            <person name="Henrissat B."/>
            <person name="Martin F."/>
            <person name="Cullen D."/>
            <person name="Hibbett D.S."/>
            <person name="Grigoriev I.V."/>
        </authorList>
    </citation>
    <scope>NUCLEOTIDE SEQUENCE [LARGE SCALE GENOMIC DNA]</scope>
    <source>
        <strain evidence="10">CBS 339.88</strain>
    </source>
</reference>
<feature type="domain" description="WSC" evidence="8">
    <location>
        <begin position="167"/>
        <end position="267"/>
    </location>
</feature>
<keyword evidence="6" id="KW-0325">Glycoprotein</keyword>
<sequence length="490" mass="52374">MISFFVAFSIALSGFFVPLIHATEIELGERQFRSPAFVFVGCFTNNATFPTALKSQSFSSDSMTLGLCTEFCGNNTLFPPNGFGFAGLTPNECFCDGVIQLTATAVNASECNLFCQGDKSGGSSCGGNNRISVFTNGAPSPGIPTASTPEFGSLVDVPGQIEELRQPWNYVGCYSDNAINRTLQTSIPGRGINVHECAIACTLEVFFPAGETFPFYSGTTNGGECWCGTFVASTAQRVPDIACASTSCLNNVEACGGESAMLIYEAPQLNDSETTVLCSVSISESGIPSVFELEAIFSSNTSVEAAKIGLVTPEFVQINTDGVNLTKLTNFTVAGILSFCPGCIGDLKFNLSGIKLLPDFQSSQSLIANPRRVVPPPRGGQPNFVQITSAFQTFGAYCVGESRFRPGQLVLNPFFQETPLPFSAPPDASFDPNFPWVLCVNETLQSVVGGIAPPNQDVVFKPLTFQPGFNLTQCKEIELRLVFPSDRDFI</sequence>
<feature type="chain" id="PRO_5001649042" description="WSC domain-containing protein" evidence="7">
    <location>
        <begin position="23"/>
        <end position="490"/>
    </location>
</feature>
<dbReference type="PANTHER" id="PTHR24269">
    <property type="entry name" value="KREMEN PROTEIN"/>
    <property type="match status" value="1"/>
</dbReference>
<dbReference type="PROSITE" id="PS51212">
    <property type="entry name" value="WSC"/>
    <property type="match status" value="2"/>
</dbReference>
<gene>
    <name evidence="9" type="ORF">GALMADRAFT_143158</name>
</gene>